<comment type="similarity">
    <text evidence="1">Belongs to the 'GDXG' lipolytic enzyme family.</text>
</comment>
<feature type="active site" evidence="3">
    <location>
        <position position="144"/>
    </location>
</feature>
<evidence type="ECO:0000313" key="5">
    <source>
        <dbReference type="EMBL" id="TDD49855.1"/>
    </source>
</evidence>
<dbReference type="Gene3D" id="3.40.50.1820">
    <property type="entry name" value="alpha/beta hydrolase"/>
    <property type="match status" value="1"/>
</dbReference>
<evidence type="ECO:0000256" key="2">
    <source>
        <dbReference type="ARBA" id="ARBA00022801"/>
    </source>
</evidence>
<dbReference type="OrthoDB" id="128186at2"/>
<dbReference type="SUPFAM" id="SSF53474">
    <property type="entry name" value="alpha/beta-Hydrolases"/>
    <property type="match status" value="1"/>
</dbReference>
<dbReference type="GO" id="GO:0004806">
    <property type="term" value="F:triacylglycerol lipase activity"/>
    <property type="evidence" value="ECO:0007669"/>
    <property type="project" value="TreeGrafter"/>
</dbReference>
<proteinExistence type="inferred from homology"/>
<dbReference type="InterPro" id="IPR013094">
    <property type="entry name" value="AB_hydrolase_3"/>
</dbReference>
<dbReference type="RefSeq" id="WP_132174038.1">
    <property type="nucleotide sequence ID" value="NZ_SMKX01000126.1"/>
</dbReference>
<feature type="domain" description="Alpha/beta hydrolase fold-3" evidence="4">
    <location>
        <begin position="70"/>
        <end position="271"/>
    </location>
</feature>
<sequence>MSHEQRAAIIELIRSAPQSEDRTTAGQRASFDSQFKDPELGADVTVRPTTLGGVEALTVTVGNAIRDGVILYLHGGGYVVGSANTGSFLATALARRVGTPAVSLEYRLAPENPFPAAIDDAYAAYRALLDGGTQASDIVLAGDSAGGGLVLAVLLSARRDGLPQPAGAVLFSPWTDLAVSGASLDDRAHLDPIFDRENIQWYADQYLAGQDPHNELASPVYADLSGLPPLLIQTGSYEVLLDDSLRLAVRAAESELDVSLEIVAGVPHVFPLLAGHLDAADEALDRAGQFLVRRLGYETSSQAL</sequence>
<evidence type="ECO:0000256" key="1">
    <source>
        <dbReference type="ARBA" id="ARBA00010515"/>
    </source>
</evidence>
<protein>
    <submittedName>
        <fullName evidence="5">Alpha/beta hydrolase</fullName>
    </submittedName>
</protein>
<evidence type="ECO:0000313" key="6">
    <source>
        <dbReference type="Proteomes" id="UP000295124"/>
    </source>
</evidence>
<accession>A0A4R4YWL7</accession>
<dbReference type="InterPro" id="IPR050300">
    <property type="entry name" value="GDXG_lipolytic_enzyme"/>
</dbReference>
<dbReference type="InterPro" id="IPR033140">
    <property type="entry name" value="Lipase_GDXG_put_SER_AS"/>
</dbReference>
<evidence type="ECO:0000256" key="3">
    <source>
        <dbReference type="PROSITE-ProRule" id="PRU10038"/>
    </source>
</evidence>
<dbReference type="Proteomes" id="UP000295124">
    <property type="component" value="Unassembled WGS sequence"/>
</dbReference>
<evidence type="ECO:0000259" key="4">
    <source>
        <dbReference type="Pfam" id="PF07859"/>
    </source>
</evidence>
<dbReference type="PROSITE" id="PS01173">
    <property type="entry name" value="LIPASE_GDXG_HIS"/>
    <property type="match status" value="1"/>
</dbReference>
<organism evidence="5 6">
    <name type="scientific">Kribbella antibiotica</name>
    <dbReference type="NCBI Taxonomy" id="190195"/>
    <lineage>
        <taxon>Bacteria</taxon>
        <taxon>Bacillati</taxon>
        <taxon>Actinomycetota</taxon>
        <taxon>Actinomycetes</taxon>
        <taxon>Propionibacteriales</taxon>
        <taxon>Kribbellaceae</taxon>
        <taxon>Kribbella</taxon>
    </lineage>
</organism>
<dbReference type="AlphaFoldDB" id="A0A4R4YWL7"/>
<dbReference type="PANTHER" id="PTHR48081:SF30">
    <property type="entry name" value="ACETYL-HYDROLASE LIPR-RELATED"/>
    <property type="match status" value="1"/>
</dbReference>
<comment type="caution">
    <text evidence="5">The sequence shown here is derived from an EMBL/GenBank/DDBJ whole genome shotgun (WGS) entry which is preliminary data.</text>
</comment>
<gene>
    <name evidence="5" type="ORF">E1263_31575</name>
</gene>
<dbReference type="InterPro" id="IPR029058">
    <property type="entry name" value="AB_hydrolase_fold"/>
</dbReference>
<dbReference type="EMBL" id="SMKX01000126">
    <property type="protein sequence ID" value="TDD49855.1"/>
    <property type="molecule type" value="Genomic_DNA"/>
</dbReference>
<keyword evidence="2 5" id="KW-0378">Hydrolase</keyword>
<name>A0A4R4YWL7_9ACTN</name>
<dbReference type="Pfam" id="PF07859">
    <property type="entry name" value="Abhydrolase_3"/>
    <property type="match status" value="1"/>
</dbReference>
<dbReference type="PROSITE" id="PS01174">
    <property type="entry name" value="LIPASE_GDXG_SER"/>
    <property type="match status" value="1"/>
</dbReference>
<dbReference type="InterPro" id="IPR002168">
    <property type="entry name" value="Lipase_GDXG_HIS_AS"/>
</dbReference>
<dbReference type="PANTHER" id="PTHR48081">
    <property type="entry name" value="AB HYDROLASE SUPERFAMILY PROTEIN C4A8.06C"/>
    <property type="match status" value="1"/>
</dbReference>
<keyword evidence="6" id="KW-1185">Reference proteome</keyword>
<reference evidence="5 6" key="1">
    <citation type="submission" date="2019-03" db="EMBL/GenBank/DDBJ databases">
        <title>Draft genome sequences of novel Actinobacteria.</title>
        <authorList>
            <person name="Sahin N."/>
            <person name="Ay H."/>
            <person name="Saygin H."/>
        </authorList>
    </citation>
    <scope>NUCLEOTIDE SEQUENCE [LARGE SCALE GENOMIC DNA]</scope>
    <source>
        <strain evidence="5 6">JCM 13523</strain>
    </source>
</reference>